<evidence type="ECO:0000256" key="2">
    <source>
        <dbReference type="ARBA" id="ARBA00022500"/>
    </source>
</evidence>
<keyword evidence="11" id="KW-1185">Reference proteome</keyword>
<dbReference type="PROSITE" id="PS50122">
    <property type="entry name" value="CHEB"/>
    <property type="match status" value="1"/>
</dbReference>
<feature type="domain" description="Response regulatory" evidence="8">
    <location>
        <begin position="49"/>
        <end position="167"/>
    </location>
</feature>
<comment type="subcellular location">
    <subcellularLocation>
        <location evidence="5">Cytoplasm</location>
    </subcellularLocation>
</comment>
<dbReference type="GO" id="GO:0000156">
    <property type="term" value="F:phosphorelay response regulator activity"/>
    <property type="evidence" value="ECO:0007669"/>
    <property type="project" value="InterPro"/>
</dbReference>
<dbReference type="InterPro" id="IPR035909">
    <property type="entry name" value="CheB_C"/>
</dbReference>
<proteinExistence type="inferred from homology"/>
<feature type="domain" description="CheB-type methylesterase" evidence="9">
    <location>
        <begin position="199"/>
        <end position="389"/>
    </location>
</feature>
<comment type="catalytic activity">
    <reaction evidence="4 5">
        <text>[protein]-L-glutamate 5-O-methyl ester + H2O = L-glutamyl-[protein] + methanol + H(+)</text>
        <dbReference type="Rhea" id="RHEA:23236"/>
        <dbReference type="Rhea" id="RHEA-COMP:10208"/>
        <dbReference type="Rhea" id="RHEA-COMP:10311"/>
        <dbReference type="ChEBI" id="CHEBI:15377"/>
        <dbReference type="ChEBI" id="CHEBI:15378"/>
        <dbReference type="ChEBI" id="CHEBI:17790"/>
        <dbReference type="ChEBI" id="CHEBI:29973"/>
        <dbReference type="ChEBI" id="CHEBI:82795"/>
        <dbReference type="EC" id="3.1.1.61"/>
    </reaction>
</comment>
<dbReference type="SUPFAM" id="SSF52172">
    <property type="entry name" value="CheY-like"/>
    <property type="match status" value="1"/>
</dbReference>
<keyword evidence="5 7" id="KW-0597">Phosphoprotein</keyword>
<evidence type="ECO:0000259" key="9">
    <source>
        <dbReference type="PROSITE" id="PS50122"/>
    </source>
</evidence>
<gene>
    <name evidence="5" type="primary">cheB</name>
    <name evidence="10" type="ORF">MYMAC_005034</name>
</gene>
<feature type="active site" evidence="5 6">
    <location>
        <position position="238"/>
    </location>
</feature>
<dbReference type="InterPro" id="IPR000673">
    <property type="entry name" value="Sig_transdc_resp-reg_Me-estase"/>
</dbReference>
<evidence type="ECO:0000256" key="7">
    <source>
        <dbReference type="PROSITE-ProRule" id="PRU00169"/>
    </source>
</evidence>
<evidence type="ECO:0000313" key="11">
    <source>
        <dbReference type="Proteomes" id="UP000217343"/>
    </source>
</evidence>
<dbReference type="EC" id="3.1.1.61" evidence="5"/>
<keyword evidence="1 5" id="KW-0963">Cytoplasm</keyword>
<dbReference type="GO" id="GO:0005737">
    <property type="term" value="C:cytoplasm"/>
    <property type="evidence" value="ECO:0007669"/>
    <property type="project" value="UniProtKB-SubCell"/>
</dbReference>
<evidence type="ECO:0000256" key="6">
    <source>
        <dbReference type="PROSITE-ProRule" id="PRU00050"/>
    </source>
</evidence>
<evidence type="ECO:0000256" key="1">
    <source>
        <dbReference type="ARBA" id="ARBA00022490"/>
    </source>
</evidence>
<feature type="modified residue" description="4-aspartylphosphate" evidence="5 7">
    <location>
        <position position="100"/>
    </location>
</feature>
<dbReference type="PROSITE" id="PS50110">
    <property type="entry name" value="RESPONSE_REGULATORY"/>
    <property type="match status" value="1"/>
</dbReference>
<dbReference type="CDD" id="cd16432">
    <property type="entry name" value="CheB_Rec"/>
    <property type="match status" value="1"/>
</dbReference>
<dbReference type="InterPro" id="IPR011006">
    <property type="entry name" value="CheY-like_superfamily"/>
</dbReference>
<evidence type="ECO:0000259" key="8">
    <source>
        <dbReference type="PROSITE" id="PS50110"/>
    </source>
</evidence>
<protein>
    <recommendedName>
        <fullName evidence="5">Protein-glutamate methylesterase/protein-glutamine glutaminase</fullName>
        <ecNumber evidence="5">3.1.1.61</ecNumber>
        <ecNumber evidence="5">3.5.1.44</ecNumber>
    </recommendedName>
</protein>
<dbReference type="Pfam" id="PF00072">
    <property type="entry name" value="Response_reg"/>
    <property type="match status" value="1"/>
</dbReference>
<comment type="function">
    <text evidence="5">Involved in chemotaxis. Part of a chemotaxis signal transduction system that modulates chemotaxis in response to various stimuli. Catalyzes the demethylation of specific methylglutamate residues introduced into the chemoreceptors (methyl-accepting chemotaxis proteins or MCP) by CheR. Also mediates the irreversible deamidation of specific glutamine residues to glutamic acid.</text>
</comment>
<dbReference type="PANTHER" id="PTHR42872:SF6">
    <property type="entry name" value="PROTEIN-GLUTAMATE METHYLESTERASE_PROTEIN-GLUTAMINE GLUTAMINASE"/>
    <property type="match status" value="1"/>
</dbReference>
<comment type="domain">
    <text evidence="5">Contains a C-terminal catalytic domain, and an N-terminal region which modulates catalytic activity.</text>
</comment>
<dbReference type="CDD" id="cd17541">
    <property type="entry name" value="REC_CheB-like"/>
    <property type="match status" value="1"/>
</dbReference>
<dbReference type="Gene3D" id="3.40.50.2300">
    <property type="match status" value="1"/>
</dbReference>
<dbReference type="HAMAP" id="MF_00099">
    <property type="entry name" value="CheB_chemtxs"/>
    <property type="match status" value="1"/>
</dbReference>
<dbReference type="GO" id="GO:0050568">
    <property type="term" value="F:protein-glutamine glutaminase activity"/>
    <property type="evidence" value="ECO:0007669"/>
    <property type="project" value="UniProtKB-UniRule"/>
</dbReference>
<feature type="active site" evidence="5 6">
    <location>
        <position position="211"/>
    </location>
</feature>
<evidence type="ECO:0000256" key="5">
    <source>
        <dbReference type="HAMAP-Rule" id="MF_00099"/>
    </source>
</evidence>
<reference evidence="10 11" key="1">
    <citation type="submission" date="2017-06" db="EMBL/GenBank/DDBJ databases">
        <title>Sequencing and comparative analysis of myxobacterial genomes.</title>
        <authorList>
            <person name="Rupp O."/>
            <person name="Goesmann A."/>
            <person name="Sogaard-Andersen L."/>
        </authorList>
    </citation>
    <scope>NUCLEOTIDE SEQUENCE [LARGE SCALE GENOMIC DNA]</scope>
    <source>
        <strain evidence="10 11">DSM 14697</strain>
    </source>
</reference>
<comment type="similarity">
    <text evidence="5">Belongs to the CheB family.</text>
</comment>
<evidence type="ECO:0000256" key="4">
    <source>
        <dbReference type="ARBA" id="ARBA00048267"/>
    </source>
</evidence>
<dbReference type="SMART" id="SM00448">
    <property type="entry name" value="REC"/>
    <property type="match status" value="1"/>
</dbReference>
<evidence type="ECO:0000313" key="10">
    <source>
        <dbReference type="EMBL" id="ATB49390.1"/>
    </source>
</evidence>
<keyword evidence="2 5" id="KW-0145">Chemotaxis</keyword>
<dbReference type="SUPFAM" id="SSF52738">
    <property type="entry name" value="Methylesterase CheB, C-terminal domain"/>
    <property type="match status" value="1"/>
</dbReference>
<accession>A0A250K0H2</accession>
<dbReference type="Gene3D" id="3.40.50.180">
    <property type="entry name" value="Methylesterase CheB, C-terminal domain"/>
    <property type="match status" value="1"/>
</dbReference>
<dbReference type="NCBIfam" id="NF001965">
    <property type="entry name" value="PRK00742.1"/>
    <property type="match status" value="1"/>
</dbReference>
<dbReference type="Proteomes" id="UP000217343">
    <property type="component" value="Chromosome"/>
</dbReference>
<comment type="catalytic activity">
    <reaction evidence="5">
        <text>L-glutaminyl-[protein] + H2O = L-glutamyl-[protein] + NH4(+)</text>
        <dbReference type="Rhea" id="RHEA:16441"/>
        <dbReference type="Rhea" id="RHEA-COMP:10207"/>
        <dbReference type="Rhea" id="RHEA-COMP:10208"/>
        <dbReference type="ChEBI" id="CHEBI:15377"/>
        <dbReference type="ChEBI" id="CHEBI:28938"/>
        <dbReference type="ChEBI" id="CHEBI:29973"/>
        <dbReference type="ChEBI" id="CHEBI:30011"/>
        <dbReference type="EC" id="3.5.1.44"/>
    </reaction>
</comment>
<sequence>MGRSITQGGPVRQDLVDVARRRLGSQAPALAILPGSRTGYGQGMGKKVSVLVVDDSLICRQLICEALSKDPDIEVVGTCADGKQAVEMTRELRPHVITMDVDMPVMDGLTATEHIMAECPTPILVLTADPRSQAPELTYRALELGALALQIKPAIDAGPDAWNLVREIRLLSSVRVIRHLRRPQRGPLLPPRVATSVLPAVSMGVVVVAASTGGPQVLFKMLSELPADFPAPIVIVQHINAAFAESLAGWLAGASKLKVRLAQDGEPLMPGHVLIAPPGQHTVIPFRGRVGLKPGVERDGHMPSGTMLLESAARTYGRRAVGLVLTGMGADGADGLLAIKQAGGLAVAQNEESCVVFGMPGAAVERKAVDHLIHGDEVAATLVRLARGESLAVGR</sequence>
<dbReference type="AlphaFoldDB" id="A0A250K0H2"/>
<organism evidence="10 11">
    <name type="scientific">Corallococcus macrosporus DSM 14697</name>
    <dbReference type="NCBI Taxonomy" id="1189310"/>
    <lineage>
        <taxon>Bacteria</taxon>
        <taxon>Pseudomonadati</taxon>
        <taxon>Myxococcota</taxon>
        <taxon>Myxococcia</taxon>
        <taxon>Myxococcales</taxon>
        <taxon>Cystobacterineae</taxon>
        <taxon>Myxococcaceae</taxon>
        <taxon>Corallococcus</taxon>
    </lineage>
</organism>
<dbReference type="GO" id="GO:0008984">
    <property type="term" value="F:protein-glutamate methylesterase activity"/>
    <property type="evidence" value="ECO:0007669"/>
    <property type="project" value="UniProtKB-UniRule"/>
</dbReference>
<dbReference type="EC" id="3.5.1.44" evidence="5"/>
<name>A0A250K0H2_9BACT</name>
<keyword evidence="3 5" id="KW-0378">Hydrolase</keyword>
<dbReference type="PANTHER" id="PTHR42872">
    <property type="entry name" value="PROTEIN-GLUTAMATE METHYLESTERASE/PROTEIN-GLUTAMINE GLUTAMINASE"/>
    <property type="match status" value="1"/>
</dbReference>
<dbReference type="EMBL" id="CP022203">
    <property type="protein sequence ID" value="ATB49390.1"/>
    <property type="molecule type" value="Genomic_DNA"/>
</dbReference>
<comment type="PTM">
    <text evidence="5">Phosphorylated by CheA. Phosphorylation of the N-terminal regulatory domain activates the methylesterase activity.</text>
</comment>
<feature type="active site" evidence="5 6">
    <location>
        <position position="331"/>
    </location>
</feature>
<dbReference type="Pfam" id="PF01339">
    <property type="entry name" value="CheB_methylest"/>
    <property type="match status" value="1"/>
</dbReference>
<dbReference type="PIRSF" id="PIRSF000876">
    <property type="entry name" value="RR_chemtxs_CheB"/>
    <property type="match status" value="1"/>
</dbReference>
<evidence type="ECO:0000256" key="3">
    <source>
        <dbReference type="ARBA" id="ARBA00022801"/>
    </source>
</evidence>
<dbReference type="InterPro" id="IPR008248">
    <property type="entry name" value="CheB-like"/>
</dbReference>
<dbReference type="InterPro" id="IPR001789">
    <property type="entry name" value="Sig_transdc_resp-reg_receiver"/>
</dbReference>
<dbReference type="GO" id="GO:0006935">
    <property type="term" value="P:chemotaxis"/>
    <property type="evidence" value="ECO:0007669"/>
    <property type="project" value="UniProtKB-UniRule"/>
</dbReference>
<dbReference type="KEGG" id="mmas:MYMAC_005034"/>